<evidence type="ECO:0000259" key="4">
    <source>
        <dbReference type="PROSITE" id="PS51000"/>
    </source>
</evidence>
<dbReference type="SUPFAM" id="SSF46785">
    <property type="entry name" value="Winged helix' DNA-binding domain"/>
    <property type="match status" value="1"/>
</dbReference>
<dbReference type="RefSeq" id="WP_317936187.1">
    <property type="nucleotide sequence ID" value="NZ_JAUBDH010000006.1"/>
</dbReference>
<dbReference type="Gene3D" id="3.40.50.1360">
    <property type="match status" value="1"/>
</dbReference>
<dbReference type="GO" id="GO:0003677">
    <property type="term" value="F:DNA binding"/>
    <property type="evidence" value="ECO:0007669"/>
    <property type="project" value="UniProtKB-KW"/>
</dbReference>
<comment type="caution">
    <text evidence="5">The sequence shown here is derived from an EMBL/GenBank/DDBJ whole genome shotgun (WGS) entry which is preliminary data.</text>
</comment>
<dbReference type="PROSITE" id="PS00894">
    <property type="entry name" value="HTH_DEOR_1"/>
    <property type="match status" value="1"/>
</dbReference>
<dbReference type="InterPro" id="IPR018356">
    <property type="entry name" value="Tscrpt_reg_HTH_DeoR_CS"/>
</dbReference>
<dbReference type="InterPro" id="IPR036390">
    <property type="entry name" value="WH_DNA-bd_sf"/>
</dbReference>
<dbReference type="Proteomes" id="UP001280629">
    <property type="component" value="Unassembled WGS sequence"/>
</dbReference>
<dbReference type="InterPro" id="IPR050313">
    <property type="entry name" value="Carb_Metab_HTH_regulators"/>
</dbReference>
<dbReference type="InterPro" id="IPR001034">
    <property type="entry name" value="DeoR_HTH"/>
</dbReference>
<dbReference type="Pfam" id="PF08220">
    <property type="entry name" value="HTH_DeoR"/>
    <property type="match status" value="1"/>
</dbReference>
<dbReference type="InterPro" id="IPR014036">
    <property type="entry name" value="DeoR-like_C"/>
</dbReference>
<dbReference type="SMART" id="SM00420">
    <property type="entry name" value="HTH_DEOR"/>
    <property type="match status" value="1"/>
</dbReference>
<dbReference type="PANTHER" id="PTHR30363:SF56">
    <property type="entry name" value="TRANSCRIPTIONAL REGULATOR, DEOR FAMILY"/>
    <property type="match status" value="1"/>
</dbReference>
<dbReference type="InterPro" id="IPR036388">
    <property type="entry name" value="WH-like_DNA-bd_sf"/>
</dbReference>
<sequence>MLEAERHHLILQLLSQNQTVRLHEIASETGASESTIRRDLIELENQKKLKRIHGGAAKLQGKLQEATMSEKTSKNLHSKQQIGQAGASCVESGDTIYLDAGSTAFEMIAYLPPSIIVVTNGISHTDALLEQGCKTILTGGIAKPSTKALVGRGALSSLQQYRFDKCFLGVNGIHPEYGCTTPDEEEAQLKELAIHLSRESYLLADHSKFQEVAFARFADCTQTTIVTTSESSESMHMFPKETRWKVVQL</sequence>
<evidence type="ECO:0000256" key="2">
    <source>
        <dbReference type="ARBA" id="ARBA00023125"/>
    </source>
</evidence>
<proteinExistence type="predicted"/>
<reference evidence="5 6" key="1">
    <citation type="submission" date="2023-06" db="EMBL/GenBank/DDBJ databases">
        <title>Sporosarcina sp. nov., isolated from Korean traditional fermented seafood 'Jeotgal'.</title>
        <authorList>
            <person name="Yang A.-I."/>
            <person name="Shin N.-R."/>
        </authorList>
    </citation>
    <scope>NUCLEOTIDE SEQUENCE [LARGE SCALE GENOMIC DNA]</scope>
    <source>
        <strain evidence="5 6">KCTC3840</strain>
    </source>
</reference>
<feature type="domain" description="HTH deoR-type" evidence="4">
    <location>
        <begin position="3"/>
        <end position="58"/>
    </location>
</feature>
<dbReference type="PANTHER" id="PTHR30363">
    <property type="entry name" value="HTH-TYPE TRANSCRIPTIONAL REGULATOR SRLR-RELATED"/>
    <property type="match status" value="1"/>
</dbReference>
<evidence type="ECO:0000313" key="5">
    <source>
        <dbReference type="EMBL" id="MDW0110630.1"/>
    </source>
</evidence>
<evidence type="ECO:0000313" key="6">
    <source>
        <dbReference type="Proteomes" id="UP001280629"/>
    </source>
</evidence>
<dbReference type="Pfam" id="PF00455">
    <property type="entry name" value="DeoRC"/>
    <property type="match status" value="1"/>
</dbReference>
<gene>
    <name evidence="5" type="ORF">QT716_11340</name>
</gene>
<organism evidence="5 6">
    <name type="scientific">Sporosarcina aquimarina</name>
    <dbReference type="NCBI Taxonomy" id="114975"/>
    <lineage>
        <taxon>Bacteria</taxon>
        <taxon>Bacillati</taxon>
        <taxon>Bacillota</taxon>
        <taxon>Bacilli</taxon>
        <taxon>Bacillales</taxon>
        <taxon>Caryophanaceae</taxon>
        <taxon>Sporosarcina</taxon>
    </lineage>
</organism>
<keyword evidence="2 5" id="KW-0238">DNA-binding</keyword>
<keyword evidence="1" id="KW-0805">Transcription regulation</keyword>
<keyword evidence="3" id="KW-0804">Transcription</keyword>
<evidence type="ECO:0000256" key="3">
    <source>
        <dbReference type="ARBA" id="ARBA00023163"/>
    </source>
</evidence>
<dbReference type="EMBL" id="JAUBDH010000006">
    <property type="protein sequence ID" value="MDW0110630.1"/>
    <property type="molecule type" value="Genomic_DNA"/>
</dbReference>
<dbReference type="SUPFAM" id="SSF100950">
    <property type="entry name" value="NagB/RpiA/CoA transferase-like"/>
    <property type="match status" value="1"/>
</dbReference>
<dbReference type="SMART" id="SM01134">
    <property type="entry name" value="DeoRC"/>
    <property type="match status" value="1"/>
</dbReference>
<dbReference type="InterPro" id="IPR037171">
    <property type="entry name" value="NagB/RpiA_transferase-like"/>
</dbReference>
<name>A0ABU4G0Y9_9BACL</name>
<evidence type="ECO:0000256" key="1">
    <source>
        <dbReference type="ARBA" id="ARBA00023015"/>
    </source>
</evidence>
<dbReference type="PROSITE" id="PS51000">
    <property type="entry name" value="HTH_DEOR_2"/>
    <property type="match status" value="1"/>
</dbReference>
<keyword evidence="6" id="KW-1185">Reference proteome</keyword>
<protein>
    <submittedName>
        <fullName evidence="5">DeoR/GlpR family DNA-binding transcription regulator</fullName>
    </submittedName>
</protein>
<accession>A0ABU4G0Y9</accession>
<dbReference type="Gene3D" id="1.10.10.10">
    <property type="entry name" value="Winged helix-like DNA-binding domain superfamily/Winged helix DNA-binding domain"/>
    <property type="match status" value="1"/>
</dbReference>
<dbReference type="PRINTS" id="PR00037">
    <property type="entry name" value="HTHLACR"/>
</dbReference>